<dbReference type="InterPro" id="IPR052797">
    <property type="entry name" value="RegFact_GeneExpr_CellDeath"/>
</dbReference>
<dbReference type="PANTHER" id="PTHR33936">
    <property type="entry name" value="PROTEIN CBG17840"/>
    <property type="match status" value="1"/>
</dbReference>
<dbReference type="Proteomes" id="UP001566132">
    <property type="component" value="Unassembled WGS sequence"/>
</dbReference>
<feature type="region of interest" description="Disordered" evidence="1">
    <location>
        <begin position="1"/>
        <end position="33"/>
    </location>
</feature>
<organism evidence="2 3">
    <name type="scientific">Hypothenemus hampei</name>
    <name type="common">Coffee berry borer</name>
    <dbReference type="NCBI Taxonomy" id="57062"/>
    <lineage>
        <taxon>Eukaryota</taxon>
        <taxon>Metazoa</taxon>
        <taxon>Ecdysozoa</taxon>
        <taxon>Arthropoda</taxon>
        <taxon>Hexapoda</taxon>
        <taxon>Insecta</taxon>
        <taxon>Pterygota</taxon>
        <taxon>Neoptera</taxon>
        <taxon>Endopterygota</taxon>
        <taxon>Coleoptera</taxon>
        <taxon>Polyphaga</taxon>
        <taxon>Cucujiformia</taxon>
        <taxon>Curculionidae</taxon>
        <taxon>Scolytinae</taxon>
        <taxon>Hypothenemus</taxon>
    </lineage>
</organism>
<name>A0ABD1E3F9_HYPHA</name>
<feature type="compositionally biased region" description="Polar residues" evidence="1">
    <location>
        <begin position="17"/>
        <end position="26"/>
    </location>
</feature>
<protein>
    <submittedName>
        <fullName evidence="2">Uncharacterized protein</fullName>
    </submittedName>
</protein>
<dbReference type="PANTHER" id="PTHR33936:SF25">
    <property type="entry name" value="C2H2-TYPE DOMAIN-CONTAINING PROTEIN"/>
    <property type="match status" value="1"/>
</dbReference>
<evidence type="ECO:0000256" key="1">
    <source>
        <dbReference type="SAM" id="MobiDB-lite"/>
    </source>
</evidence>
<proteinExistence type="predicted"/>
<dbReference type="AlphaFoldDB" id="A0ABD1E3F9"/>
<keyword evidence="3" id="KW-1185">Reference proteome</keyword>
<evidence type="ECO:0000313" key="3">
    <source>
        <dbReference type="Proteomes" id="UP001566132"/>
    </source>
</evidence>
<gene>
    <name evidence="2" type="ORF">ABEB36_014152</name>
</gene>
<reference evidence="2 3" key="1">
    <citation type="submission" date="2024-05" db="EMBL/GenBank/DDBJ databases">
        <title>Genetic variation in Jamaican populations of the coffee berry borer (Hypothenemus hampei).</title>
        <authorList>
            <person name="Errbii M."/>
            <person name="Myrie A."/>
        </authorList>
    </citation>
    <scope>NUCLEOTIDE SEQUENCE [LARGE SCALE GENOMIC DNA]</scope>
    <source>
        <strain evidence="2">JA-Hopewell-2020-01-JO</strain>
        <tissue evidence="2">Whole body</tissue>
    </source>
</reference>
<evidence type="ECO:0000313" key="2">
    <source>
        <dbReference type="EMBL" id="KAL1489219.1"/>
    </source>
</evidence>
<accession>A0ABD1E3F9</accession>
<comment type="caution">
    <text evidence="2">The sequence shown here is derived from an EMBL/GenBank/DDBJ whole genome shotgun (WGS) entry which is preliminary data.</text>
</comment>
<dbReference type="EMBL" id="JBDJPC010000012">
    <property type="protein sequence ID" value="KAL1489219.1"/>
    <property type="molecule type" value="Genomic_DNA"/>
</dbReference>
<sequence>MEFRRVRNMVPVRKQRSQLSLPQEEQTAQRRKACGSDTTMEIRSHVSKCKQRSAKSKGSIKIGGICPSRILTKILPNGCIEVYFVETHVGHDEEQRTKRLAKSEQNVIVSKLSTGVSQVRIIKDCRRIENETLERINLVTRTDLAYLIKKFNTDRKRDPNDMVASFEN</sequence>